<protein>
    <submittedName>
        <fullName evidence="2">Cysteine synthase 2</fullName>
        <ecNumber evidence="2">2.5.1.47</ecNumber>
    </submittedName>
</protein>
<reference evidence="2" key="1">
    <citation type="submission" date="2022-07" db="EMBL/GenBank/DDBJ databases">
        <title>Phylogenomic reconstructions and comparative analyses of Kickxellomycotina fungi.</title>
        <authorList>
            <person name="Reynolds N.K."/>
            <person name="Stajich J.E."/>
            <person name="Barry K."/>
            <person name="Grigoriev I.V."/>
            <person name="Crous P."/>
            <person name="Smith M.E."/>
        </authorList>
    </citation>
    <scope>NUCLEOTIDE SEQUENCE</scope>
    <source>
        <strain evidence="2">BCRC 34882</strain>
    </source>
</reference>
<feature type="domain" description="Tryptophan synthase beta chain-like PALP" evidence="1">
    <location>
        <begin position="102"/>
        <end position="418"/>
    </location>
</feature>
<dbReference type="EMBL" id="JANBQD010000091">
    <property type="protein sequence ID" value="KAJ1988565.1"/>
    <property type="molecule type" value="Genomic_DNA"/>
</dbReference>
<sequence length="453" mass="48258">MGSWRFKGQATDGRVYDELVYDELAVGIARLTLDEPAAGVGQQSIESSACLVDGIVGGAMDSRAAHICVAAALVSAAVGYQLWRLLSRPASSSTEEAIADGVTGLIGNTPLLRIRSLSEATGCEVLAKAEFLNPGGSSKDRIALYLIERAEARGQLRPHASDCIFEGTSGSTGISLAMVARARGYLCHIVMPSDQAIEKSQLLERHGATVERVAPCSIVDRNNFVNVARRRAREYCAGGRQGYFVDQFENPLNAEAHYRTTGPEILRQTHGRVSAFVHGSGTGGTIAGVTHYLKPRVPNIKCYLADPQGSGLANKVNHNVLFADAEREGTRRRQQVDTLVEGVGLNRLTRNFARLVGPKCILDGAISVSDADAVAMSRWLMANDGLFVGSSGAINCVAALNVARALGPGHTVVTILADSGQRHLTKFWNDDAMAALGHPVVAPESLDAFKQVL</sequence>
<dbReference type="Pfam" id="PF00291">
    <property type="entry name" value="PALP"/>
    <property type="match status" value="1"/>
</dbReference>
<dbReference type="EC" id="2.5.1.47" evidence="2"/>
<dbReference type="SUPFAM" id="SSF53686">
    <property type="entry name" value="Tryptophan synthase beta subunit-like PLP-dependent enzymes"/>
    <property type="match status" value="1"/>
</dbReference>
<gene>
    <name evidence="2" type="primary">cys12</name>
    <name evidence="2" type="ORF">EDC05_005228</name>
</gene>
<proteinExistence type="predicted"/>
<keyword evidence="2" id="KW-0808">Transferase</keyword>
<name>A0ABQ8PG50_9FUNG</name>
<dbReference type="GO" id="GO:0004124">
    <property type="term" value="F:cysteine synthase activity"/>
    <property type="evidence" value="ECO:0007669"/>
    <property type="project" value="UniProtKB-EC"/>
</dbReference>
<dbReference type="InterPro" id="IPR050214">
    <property type="entry name" value="Cys_Synth/Cystath_Beta-Synth"/>
</dbReference>
<dbReference type="CDD" id="cd01561">
    <property type="entry name" value="CBS_like"/>
    <property type="match status" value="1"/>
</dbReference>
<comment type="caution">
    <text evidence="2">The sequence shown here is derived from an EMBL/GenBank/DDBJ whole genome shotgun (WGS) entry which is preliminary data.</text>
</comment>
<dbReference type="PANTHER" id="PTHR10314">
    <property type="entry name" value="CYSTATHIONINE BETA-SYNTHASE"/>
    <property type="match status" value="1"/>
</dbReference>
<evidence type="ECO:0000313" key="2">
    <source>
        <dbReference type="EMBL" id="KAJ1988565.1"/>
    </source>
</evidence>
<evidence type="ECO:0000259" key="1">
    <source>
        <dbReference type="Pfam" id="PF00291"/>
    </source>
</evidence>
<dbReference type="Proteomes" id="UP001151295">
    <property type="component" value="Unassembled WGS sequence"/>
</dbReference>
<organism evidence="2 3">
    <name type="scientific">Coemansia umbellata</name>
    <dbReference type="NCBI Taxonomy" id="1424467"/>
    <lineage>
        <taxon>Eukaryota</taxon>
        <taxon>Fungi</taxon>
        <taxon>Fungi incertae sedis</taxon>
        <taxon>Zoopagomycota</taxon>
        <taxon>Kickxellomycotina</taxon>
        <taxon>Kickxellomycetes</taxon>
        <taxon>Kickxellales</taxon>
        <taxon>Kickxellaceae</taxon>
        <taxon>Coemansia</taxon>
    </lineage>
</organism>
<evidence type="ECO:0000313" key="3">
    <source>
        <dbReference type="Proteomes" id="UP001151295"/>
    </source>
</evidence>
<keyword evidence="3" id="KW-1185">Reference proteome</keyword>
<dbReference type="InterPro" id="IPR001926">
    <property type="entry name" value="TrpB-like_PALP"/>
</dbReference>
<accession>A0ABQ8PG50</accession>
<dbReference type="Gene3D" id="3.40.50.1100">
    <property type="match status" value="2"/>
</dbReference>
<dbReference type="InterPro" id="IPR036052">
    <property type="entry name" value="TrpB-like_PALP_sf"/>
</dbReference>